<accession>A0A0B6ZPQ5</accession>
<protein>
    <submittedName>
        <fullName evidence="1">Uncharacterized protein</fullName>
    </submittedName>
</protein>
<dbReference type="AlphaFoldDB" id="A0A0B6ZPQ5"/>
<name>A0A0B6ZPQ5_9EUPU</name>
<reference evidence="1" key="1">
    <citation type="submission" date="2014-12" db="EMBL/GenBank/DDBJ databases">
        <title>Insight into the proteome of Arion vulgaris.</title>
        <authorList>
            <person name="Aradska J."/>
            <person name="Bulat T."/>
            <person name="Smidak R."/>
            <person name="Sarate P."/>
            <person name="Gangsoo J."/>
            <person name="Sialana F."/>
            <person name="Bilban M."/>
            <person name="Lubec G."/>
        </authorList>
    </citation>
    <scope>NUCLEOTIDE SEQUENCE</scope>
    <source>
        <tissue evidence="1">Skin</tissue>
    </source>
</reference>
<dbReference type="EMBL" id="HACG01022835">
    <property type="protein sequence ID" value="CEK69700.1"/>
    <property type="molecule type" value="Transcribed_RNA"/>
</dbReference>
<organism evidence="1">
    <name type="scientific">Arion vulgaris</name>
    <dbReference type="NCBI Taxonomy" id="1028688"/>
    <lineage>
        <taxon>Eukaryota</taxon>
        <taxon>Metazoa</taxon>
        <taxon>Spiralia</taxon>
        <taxon>Lophotrochozoa</taxon>
        <taxon>Mollusca</taxon>
        <taxon>Gastropoda</taxon>
        <taxon>Heterobranchia</taxon>
        <taxon>Euthyneura</taxon>
        <taxon>Panpulmonata</taxon>
        <taxon>Eupulmonata</taxon>
        <taxon>Stylommatophora</taxon>
        <taxon>Helicina</taxon>
        <taxon>Arionoidea</taxon>
        <taxon>Arionidae</taxon>
        <taxon>Arion</taxon>
    </lineage>
</organism>
<proteinExistence type="predicted"/>
<sequence>MQAYMCTIYFSRWQRICMLIFARACWSYTSQTKVLYGEVVKTVNLKVVDSNPNQVTHVHYFHEITRIVVGATKFMLCATILADGVPFRRRETEPYW</sequence>
<gene>
    <name evidence="1" type="primary">ORF71258</name>
</gene>
<evidence type="ECO:0000313" key="1">
    <source>
        <dbReference type="EMBL" id="CEK69700.1"/>
    </source>
</evidence>